<dbReference type="OrthoDB" id="7595671at2"/>
<evidence type="ECO:0000313" key="2">
    <source>
        <dbReference type="EMBL" id="PXF64280.1"/>
    </source>
</evidence>
<keyword evidence="1" id="KW-0732">Signal</keyword>
<dbReference type="AlphaFoldDB" id="A0A318D4U5"/>
<feature type="signal peptide" evidence="1">
    <location>
        <begin position="1"/>
        <end position="22"/>
    </location>
</feature>
<proteinExistence type="predicted"/>
<feature type="chain" id="PRO_5016275863" description="Lipoprotein" evidence="1">
    <location>
        <begin position="23"/>
        <end position="118"/>
    </location>
</feature>
<evidence type="ECO:0000313" key="3">
    <source>
        <dbReference type="Proteomes" id="UP000247689"/>
    </source>
</evidence>
<reference evidence="2 3" key="1">
    <citation type="submission" date="2018-05" db="EMBL/GenBank/DDBJ databases">
        <title>Kangiella spongicola genome sequence.</title>
        <authorList>
            <person name="Maclea K.S."/>
            <person name="Goen A.E."/>
            <person name="Kelley C."/>
            <person name="Underriner A."/>
            <person name="Silverwood T."/>
            <person name="Trachtenberg A.M."/>
        </authorList>
    </citation>
    <scope>NUCLEOTIDE SEQUENCE [LARGE SCALE GENOMIC DNA]</scope>
    <source>
        <strain evidence="2 3">ATCC BAA-2076</strain>
    </source>
</reference>
<evidence type="ECO:0008006" key="4">
    <source>
        <dbReference type="Google" id="ProtNLM"/>
    </source>
</evidence>
<keyword evidence="3" id="KW-1185">Reference proteome</keyword>
<evidence type="ECO:0000256" key="1">
    <source>
        <dbReference type="SAM" id="SignalP"/>
    </source>
</evidence>
<organism evidence="2 3">
    <name type="scientific">Kangiella spongicola</name>
    <dbReference type="NCBI Taxonomy" id="796379"/>
    <lineage>
        <taxon>Bacteria</taxon>
        <taxon>Pseudomonadati</taxon>
        <taxon>Pseudomonadota</taxon>
        <taxon>Gammaproteobacteria</taxon>
        <taxon>Kangiellales</taxon>
        <taxon>Kangiellaceae</taxon>
        <taxon>Kangiella</taxon>
    </lineage>
</organism>
<comment type="caution">
    <text evidence="2">The sequence shown here is derived from an EMBL/GenBank/DDBJ whole genome shotgun (WGS) entry which is preliminary data.</text>
</comment>
<name>A0A318D4U5_9GAMM</name>
<dbReference type="EMBL" id="QICH01000001">
    <property type="protein sequence ID" value="PXF64280.1"/>
    <property type="molecule type" value="Genomic_DNA"/>
</dbReference>
<accession>A0A318D4U5</accession>
<dbReference type="PROSITE" id="PS51257">
    <property type="entry name" value="PROKAR_LIPOPROTEIN"/>
    <property type="match status" value="1"/>
</dbReference>
<dbReference type="RefSeq" id="WP_110200141.1">
    <property type="nucleotide sequence ID" value="NZ_QICH01000001.1"/>
</dbReference>
<sequence>MKIWGALLFVMLLTGCATPVSHTNIPLSTYDKDTEYGIEKRDDGFAITVYYSRYQFIPESDAVATACKSQLTAIAWEHADNKGRDIEPVNEQRIRISMGRNGLTGITSCQANAVAKWK</sequence>
<gene>
    <name evidence="2" type="ORF">DL796_03850</name>
</gene>
<protein>
    <recommendedName>
        <fullName evidence="4">Lipoprotein</fullName>
    </recommendedName>
</protein>
<dbReference type="Proteomes" id="UP000247689">
    <property type="component" value="Unassembled WGS sequence"/>
</dbReference>